<dbReference type="Proteomes" id="UP001139505">
    <property type="component" value="Unassembled WGS sequence"/>
</dbReference>
<evidence type="ECO:0000313" key="2">
    <source>
        <dbReference type="EMBL" id="GKU70409.1"/>
    </source>
</evidence>
<evidence type="ECO:0000313" key="3">
    <source>
        <dbReference type="Proteomes" id="UP000245060"/>
    </source>
</evidence>
<reference evidence="2" key="3">
    <citation type="journal article" date="2022" name="Microbiol. Resour. Announc.">
        <title>Draft Genome Sequences of Eight Mycobacterium montefiorense Strains Isolated from Salamanders in Captivity.</title>
        <authorList>
            <person name="Komine T."/>
            <person name="Ihara H."/>
            <person name="Fukano H."/>
            <person name="Hoshino Y."/>
            <person name="Kurata O."/>
            <person name="Wada S."/>
        </authorList>
    </citation>
    <scope>NUCLEOTIDE SEQUENCE</scope>
    <source>
        <strain evidence="2">NJB18185</strain>
    </source>
</reference>
<dbReference type="EMBL" id="BFCH01000011">
    <property type="protein sequence ID" value="GBG37280.1"/>
    <property type="molecule type" value="Genomic_DNA"/>
</dbReference>
<evidence type="ECO:0000313" key="4">
    <source>
        <dbReference type="Proteomes" id="UP001139505"/>
    </source>
</evidence>
<name>A0AA37UU88_9MYCO</name>
<reference evidence="1" key="1">
    <citation type="journal article" date="2018" name="Genome Announc.">
        <title>Draft Genome Sequence of Mycobacterium montefiorense Isolated from Japanese Black Salamander (Hynobius nigrescens).</title>
        <authorList>
            <person name="Fukano H."/>
            <person name="Yoshida M."/>
            <person name="Shimizu A."/>
            <person name="Iwao H."/>
            <person name="Katayama Y."/>
            <person name="Omatsu T."/>
            <person name="Mizutani T."/>
            <person name="Kurata O."/>
            <person name="Wada S."/>
            <person name="Hoshino Y."/>
        </authorList>
    </citation>
    <scope>NUCLEOTIDE SEQUENCE</scope>
    <source>
        <strain evidence="1">BS</strain>
    </source>
</reference>
<dbReference type="Proteomes" id="UP000245060">
    <property type="component" value="Unassembled WGS sequence"/>
</dbReference>
<reference evidence="3" key="2">
    <citation type="submission" date="2018-04" db="EMBL/GenBank/DDBJ databases">
        <title>Draft genome sequence of Mycobacterium montefiorense isolated from Japanese black salamander.</title>
        <authorList>
            <person name="Fukano H."/>
            <person name="Yoshida M."/>
            <person name="Shimizu A."/>
            <person name="Iwao H."/>
            <person name="Kurata O."/>
            <person name="Katayama Y."/>
            <person name="Omatsu T."/>
            <person name="Mizutani T."/>
            <person name="Wada S."/>
            <person name="Hoshino Y."/>
        </authorList>
    </citation>
    <scope>NUCLEOTIDE SEQUENCE [LARGE SCALE GENOMIC DNA]</scope>
    <source>
        <strain evidence="3">BS</strain>
    </source>
</reference>
<accession>A0AA37UU88</accession>
<reference evidence="2" key="4">
    <citation type="submission" date="2022-04" db="EMBL/GenBank/DDBJ databases">
        <authorList>
            <person name="Komine T."/>
            <person name="Fukano H."/>
            <person name="Wada S."/>
        </authorList>
    </citation>
    <scope>NUCLEOTIDE SEQUENCE</scope>
    <source>
        <strain evidence="2">NJB18185</strain>
    </source>
</reference>
<gene>
    <name evidence="1" type="ORF">MmonteBS_16520</name>
    <name evidence="2" type="ORF">NJB18185_01860</name>
</gene>
<sequence length="95" mass="10360">MFSHDKGVKAPVFQCFREYVRADAFIGDGGGDAEFHWLPPVTLATNAMDDLSDRVLLMSSSQCRIALRVQDLFNNARCKSGIVAVPDAETLGGLQ</sequence>
<dbReference type="AlphaFoldDB" id="A0AA37UU88"/>
<protein>
    <submittedName>
        <fullName evidence="2">Uncharacterized protein</fullName>
    </submittedName>
</protein>
<comment type="caution">
    <text evidence="2">The sequence shown here is derived from an EMBL/GenBank/DDBJ whole genome shotgun (WGS) entry which is preliminary data.</text>
</comment>
<keyword evidence="3" id="KW-1185">Reference proteome</keyword>
<evidence type="ECO:0000313" key="1">
    <source>
        <dbReference type="EMBL" id="GBG37280.1"/>
    </source>
</evidence>
<dbReference type="EMBL" id="BQYH01000002">
    <property type="protein sequence ID" value="GKU70409.1"/>
    <property type="molecule type" value="Genomic_DNA"/>
</dbReference>
<organism evidence="2 4">
    <name type="scientific">Mycobacterium montefiorense</name>
    <dbReference type="NCBI Taxonomy" id="154654"/>
    <lineage>
        <taxon>Bacteria</taxon>
        <taxon>Bacillati</taxon>
        <taxon>Actinomycetota</taxon>
        <taxon>Actinomycetes</taxon>
        <taxon>Mycobacteriales</taxon>
        <taxon>Mycobacteriaceae</taxon>
        <taxon>Mycobacterium</taxon>
        <taxon>Mycobacterium simiae complex</taxon>
    </lineage>
</organism>
<proteinExistence type="predicted"/>